<organism evidence="2">
    <name type="scientific">marine metagenome</name>
    <dbReference type="NCBI Taxonomy" id="408172"/>
    <lineage>
        <taxon>unclassified sequences</taxon>
        <taxon>metagenomes</taxon>
        <taxon>ecological metagenomes</taxon>
    </lineage>
</organism>
<evidence type="ECO:0000313" key="2">
    <source>
        <dbReference type="EMBL" id="SUZ98182.1"/>
    </source>
</evidence>
<dbReference type="InterPro" id="IPR011576">
    <property type="entry name" value="Pyridox_Oxase_N"/>
</dbReference>
<feature type="domain" description="Pyridoxamine 5'-phosphate oxidase N-terminal" evidence="1">
    <location>
        <begin position="9"/>
        <end position="111"/>
    </location>
</feature>
<name>A0A381S269_9ZZZZ</name>
<accession>A0A381S269</accession>
<sequence>MVSESIAELKERLQLFLNEHNTLTIATRNAQSIWAATVFYIADAEMNLYFLSSDRARHIQDIESHNEVAVTIYQDVSDWQSIQGVQATGHVSHVGEDNKSSVLNQYTSKYIFLKELLNNPKDEQEERIAQQFKTISLFKLEPFYYRIIDNSIEFGYKQEITLIDGSWIKKD</sequence>
<evidence type="ECO:0000259" key="1">
    <source>
        <dbReference type="Pfam" id="PF01243"/>
    </source>
</evidence>
<reference evidence="2" key="1">
    <citation type="submission" date="2018-05" db="EMBL/GenBank/DDBJ databases">
        <authorList>
            <person name="Lanie J.A."/>
            <person name="Ng W.-L."/>
            <person name="Kazmierczak K.M."/>
            <person name="Andrzejewski T.M."/>
            <person name="Davidsen T.M."/>
            <person name="Wayne K.J."/>
            <person name="Tettelin H."/>
            <person name="Glass J.I."/>
            <person name="Rusch D."/>
            <person name="Podicherti R."/>
            <person name="Tsui H.-C.T."/>
            <person name="Winkler M.E."/>
        </authorList>
    </citation>
    <scope>NUCLEOTIDE SEQUENCE</scope>
</reference>
<protein>
    <recommendedName>
        <fullName evidence="1">Pyridoxamine 5'-phosphate oxidase N-terminal domain-containing protein</fullName>
    </recommendedName>
</protein>
<dbReference type="Gene3D" id="2.30.110.10">
    <property type="entry name" value="Electron Transport, Fmn-binding Protein, Chain A"/>
    <property type="match status" value="1"/>
</dbReference>
<dbReference type="AlphaFoldDB" id="A0A381S269"/>
<proteinExistence type="predicted"/>
<dbReference type="InterPro" id="IPR012349">
    <property type="entry name" value="Split_barrel_FMN-bd"/>
</dbReference>
<dbReference type="SUPFAM" id="SSF50475">
    <property type="entry name" value="FMN-binding split barrel"/>
    <property type="match status" value="1"/>
</dbReference>
<dbReference type="EMBL" id="UINC01002580">
    <property type="protein sequence ID" value="SUZ98182.1"/>
    <property type="molecule type" value="Genomic_DNA"/>
</dbReference>
<dbReference type="Pfam" id="PF01243">
    <property type="entry name" value="PNPOx_N"/>
    <property type="match status" value="1"/>
</dbReference>
<gene>
    <name evidence="2" type="ORF">METZ01_LOCUS51036</name>
</gene>